<reference evidence="3" key="1">
    <citation type="submission" date="2020-01" db="EMBL/GenBank/DDBJ databases">
        <title>Genome sequence of Kobresia littledalei, the first chromosome-level genome in the family Cyperaceae.</title>
        <authorList>
            <person name="Qu G."/>
        </authorList>
    </citation>
    <scope>NUCLEOTIDE SEQUENCE</scope>
    <source>
        <strain evidence="3">C.B.Clarke</strain>
        <tissue evidence="3">Leaf</tissue>
    </source>
</reference>
<dbReference type="OrthoDB" id="1900300at2759"/>
<dbReference type="InterPro" id="IPR044823">
    <property type="entry name" value="ASIL1/2-like"/>
</dbReference>
<proteinExistence type="predicted"/>
<dbReference type="Pfam" id="PF13837">
    <property type="entry name" value="Myb_DNA-bind_4"/>
    <property type="match status" value="1"/>
</dbReference>
<dbReference type="InterPro" id="IPR044822">
    <property type="entry name" value="Myb_DNA-bind_4"/>
</dbReference>
<comment type="caution">
    <text evidence="3">The sequence shown here is derived from an EMBL/GenBank/DDBJ whole genome shotgun (WGS) entry which is preliminary data.</text>
</comment>
<dbReference type="PANTHER" id="PTHR31307">
    <property type="entry name" value="TRIHELIX TRANSCRIPTION FACTOR ASIL2"/>
    <property type="match status" value="1"/>
</dbReference>
<evidence type="ECO:0000313" key="3">
    <source>
        <dbReference type="EMBL" id="KAF3336866.1"/>
    </source>
</evidence>
<dbReference type="Gene3D" id="1.10.10.60">
    <property type="entry name" value="Homeodomain-like"/>
    <property type="match status" value="1"/>
</dbReference>
<evidence type="ECO:0000256" key="1">
    <source>
        <dbReference type="SAM" id="MobiDB-lite"/>
    </source>
</evidence>
<evidence type="ECO:0000313" key="4">
    <source>
        <dbReference type="Proteomes" id="UP000623129"/>
    </source>
</evidence>
<sequence>MEAHQNQVGNSQTRHPLDAAKDEHHPSGDLSRPMAAVDRMKRDEWSEGAVTSLLDAYEAKWVLRNRAKLKGQDWEDVAHAVSARAEGGKSSKTATQCKNKVESMKKRYRSESSTGNGSRWPLYARLDGLVRCREPVTVVKVVERPDHEEQQMAPRPVAIAHGTVVPVPELPKLNGEVAIASGDKGEERTAKKHIANETNNDAACSAPRSDESSSEEKRRNERSKKRLRRKTDSYMVMKSIQLFAEVALQVEQARIDAMREIETMRAQAEAKRSELDLKRTEIIANTQLKIAKLFARKYADGTDSSSSGN</sequence>
<feature type="compositionally biased region" description="Polar residues" evidence="1">
    <location>
        <begin position="1"/>
        <end position="14"/>
    </location>
</feature>
<feature type="region of interest" description="Disordered" evidence="1">
    <location>
        <begin position="1"/>
        <end position="40"/>
    </location>
</feature>
<protein>
    <submittedName>
        <fullName evidence="3">Trihelix transcription factor ASIL1-like protein</fullName>
    </submittedName>
</protein>
<feature type="compositionally biased region" description="Basic and acidic residues" evidence="1">
    <location>
        <begin position="208"/>
        <end position="219"/>
    </location>
</feature>
<feature type="compositionally biased region" description="Basic residues" evidence="1">
    <location>
        <begin position="220"/>
        <end position="229"/>
    </location>
</feature>
<feature type="region of interest" description="Disordered" evidence="1">
    <location>
        <begin position="180"/>
        <end position="230"/>
    </location>
</feature>
<dbReference type="PANTHER" id="PTHR31307:SF7">
    <property type="entry name" value="SEQUENCE-SPECIFIC DNA BINDING TRANSCRIPTION FACTOR"/>
    <property type="match status" value="1"/>
</dbReference>
<dbReference type="FunFam" id="1.10.10.60:FF:000152">
    <property type="entry name" value="Trihelix transcription factor ASIL2"/>
    <property type="match status" value="1"/>
</dbReference>
<keyword evidence="4" id="KW-1185">Reference proteome</keyword>
<dbReference type="EMBL" id="SWLB01000007">
    <property type="protein sequence ID" value="KAF3336866.1"/>
    <property type="molecule type" value="Genomic_DNA"/>
</dbReference>
<dbReference type="AlphaFoldDB" id="A0A833VFK3"/>
<name>A0A833VFK3_9POAL</name>
<organism evidence="3 4">
    <name type="scientific">Carex littledalei</name>
    <dbReference type="NCBI Taxonomy" id="544730"/>
    <lineage>
        <taxon>Eukaryota</taxon>
        <taxon>Viridiplantae</taxon>
        <taxon>Streptophyta</taxon>
        <taxon>Embryophyta</taxon>
        <taxon>Tracheophyta</taxon>
        <taxon>Spermatophyta</taxon>
        <taxon>Magnoliopsida</taxon>
        <taxon>Liliopsida</taxon>
        <taxon>Poales</taxon>
        <taxon>Cyperaceae</taxon>
        <taxon>Cyperoideae</taxon>
        <taxon>Cariceae</taxon>
        <taxon>Carex</taxon>
        <taxon>Carex subgen. Euthyceras</taxon>
    </lineage>
</organism>
<feature type="domain" description="Myb/SANT-like DNA-binding" evidence="2">
    <location>
        <begin position="42"/>
        <end position="127"/>
    </location>
</feature>
<evidence type="ECO:0000259" key="2">
    <source>
        <dbReference type="Pfam" id="PF13837"/>
    </source>
</evidence>
<feature type="compositionally biased region" description="Basic and acidic residues" evidence="1">
    <location>
        <begin position="15"/>
        <end position="27"/>
    </location>
</feature>
<gene>
    <name evidence="3" type="ORF">FCM35_KLT19452</name>
</gene>
<dbReference type="Proteomes" id="UP000623129">
    <property type="component" value="Unassembled WGS sequence"/>
</dbReference>
<accession>A0A833VFK3</accession>